<organism evidence="2 3">
    <name type="scientific">Paralvinella palmiformis</name>
    <dbReference type="NCBI Taxonomy" id="53620"/>
    <lineage>
        <taxon>Eukaryota</taxon>
        <taxon>Metazoa</taxon>
        <taxon>Spiralia</taxon>
        <taxon>Lophotrochozoa</taxon>
        <taxon>Annelida</taxon>
        <taxon>Polychaeta</taxon>
        <taxon>Sedentaria</taxon>
        <taxon>Canalipalpata</taxon>
        <taxon>Terebellida</taxon>
        <taxon>Terebelliformia</taxon>
        <taxon>Alvinellidae</taxon>
        <taxon>Paralvinella</taxon>
    </lineage>
</organism>
<dbReference type="EMBL" id="JAODUP010000070">
    <property type="protein sequence ID" value="KAK2164033.1"/>
    <property type="molecule type" value="Genomic_DNA"/>
</dbReference>
<dbReference type="AlphaFoldDB" id="A0AAD9NCZ8"/>
<dbReference type="Proteomes" id="UP001208570">
    <property type="component" value="Unassembled WGS sequence"/>
</dbReference>
<reference evidence="2" key="1">
    <citation type="journal article" date="2023" name="Mol. Biol. Evol.">
        <title>Third-Generation Sequencing Reveals the Adaptive Role of the Epigenome in Three Deep-Sea Polychaetes.</title>
        <authorList>
            <person name="Perez M."/>
            <person name="Aroh O."/>
            <person name="Sun Y."/>
            <person name="Lan Y."/>
            <person name="Juniper S.K."/>
            <person name="Young C.R."/>
            <person name="Angers B."/>
            <person name="Qian P.Y."/>
        </authorList>
    </citation>
    <scope>NUCLEOTIDE SEQUENCE</scope>
    <source>
        <strain evidence="2">P08H-3</strain>
    </source>
</reference>
<keyword evidence="1" id="KW-0732">Signal</keyword>
<proteinExistence type="predicted"/>
<feature type="signal peptide" evidence="1">
    <location>
        <begin position="1"/>
        <end position="20"/>
    </location>
</feature>
<comment type="caution">
    <text evidence="2">The sequence shown here is derived from an EMBL/GenBank/DDBJ whole genome shotgun (WGS) entry which is preliminary data.</text>
</comment>
<gene>
    <name evidence="2" type="ORF">LSH36_70g06039</name>
</gene>
<feature type="chain" id="PRO_5041928579" evidence="1">
    <location>
        <begin position="21"/>
        <end position="197"/>
    </location>
</feature>
<evidence type="ECO:0000256" key="1">
    <source>
        <dbReference type="SAM" id="SignalP"/>
    </source>
</evidence>
<name>A0AAD9NCZ8_9ANNE</name>
<evidence type="ECO:0000313" key="2">
    <source>
        <dbReference type="EMBL" id="KAK2164033.1"/>
    </source>
</evidence>
<protein>
    <submittedName>
        <fullName evidence="2">Uncharacterized protein</fullName>
    </submittedName>
</protein>
<sequence length="197" mass="21005">MWSSIVRIFLMVAVCPCVSSENATSGKAISTSVNQSLFFGAVSKEIPNTLLTKLTSSVPVSNGDGYLGSSSVNTSPAVLEEYTVQNRLSYSTSNPDVWSSGASTHVLNLTDPDLDQSVHTAQSLSSVGTVTVPVYDVGSTLITLITESFGETSVTKTSELQVLLQTNIASSITSTDIYEYIVHSKLLDTIWISDIPQ</sequence>
<keyword evidence="3" id="KW-1185">Reference proteome</keyword>
<accession>A0AAD9NCZ8</accession>
<evidence type="ECO:0000313" key="3">
    <source>
        <dbReference type="Proteomes" id="UP001208570"/>
    </source>
</evidence>